<comment type="caution">
    <text evidence="3">The sequence shown here is derived from an EMBL/GenBank/DDBJ whole genome shotgun (WGS) entry which is preliminary data.</text>
</comment>
<organism evidence="3 4">
    <name type="scientific">Desulfatitalea alkaliphila</name>
    <dbReference type="NCBI Taxonomy" id="2929485"/>
    <lineage>
        <taxon>Bacteria</taxon>
        <taxon>Pseudomonadati</taxon>
        <taxon>Thermodesulfobacteriota</taxon>
        <taxon>Desulfobacteria</taxon>
        <taxon>Desulfobacterales</taxon>
        <taxon>Desulfosarcinaceae</taxon>
        <taxon>Desulfatitalea</taxon>
    </lineage>
</organism>
<dbReference type="InterPro" id="IPR020556">
    <property type="entry name" value="Amidase_CS"/>
</dbReference>
<name>A0AA41R4Z5_9BACT</name>
<dbReference type="Proteomes" id="UP001165427">
    <property type="component" value="Unassembled WGS sequence"/>
</dbReference>
<evidence type="ECO:0000259" key="2">
    <source>
        <dbReference type="Pfam" id="PF01425"/>
    </source>
</evidence>
<dbReference type="AlphaFoldDB" id="A0AA41R4Z5"/>
<dbReference type="Gene3D" id="3.90.1300.10">
    <property type="entry name" value="Amidase signature (AS) domain"/>
    <property type="match status" value="1"/>
</dbReference>
<reference evidence="3" key="1">
    <citation type="submission" date="2022-04" db="EMBL/GenBank/DDBJ databases">
        <title>Desulfatitalea alkaliphila sp. nov., a novel anaerobic sulfate-reducing bacterium isolated from terrestrial mud volcano, Taman Peninsula, Russia.</title>
        <authorList>
            <person name="Khomyakova M.A."/>
            <person name="Merkel A.Y."/>
            <person name="Slobodkin A.I."/>
        </authorList>
    </citation>
    <scope>NUCLEOTIDE SEQUENCE</scope>
    <source>
        <strain evidence="3">M08but</strain>
    </source>
</reference>
<dbReference type="PROSITE" id="PS00571">
    <property type="entry name" value="AMIDASES"/>
    <property type="match status" value="1"/>
</dbReference>
<accession>A0AA41R4Z5</accession>
<sequence>MVGLKGYETYDAVGLAELVRQGQTTPEELLASAISRVEDLNPHLNAVVMPMYDEARRSIREGLPDGLLRGVPFLLKDLGLLYKGYPTTFGSRLFTGLVAGHDSTVVARYRQAGLVIFGKTNTPEFGITITTEPALYGPCRNPWNRERTTGGSSGGAAAAVAAGMVPAAHASDGGGSIRIPAACCGLFGLKPTRARIPSGPDVGEGWNGMSTDHVVSRTVRDSAAFLDVAAGPSLGDPYWAPPVAGPFLDEVGRDPGKLRIAFTTTPPSGAAVDPICVDAVADAARLCAELGHTVEAAAPAFAYEPFQEAAVTIINTNTAAMVAAGAKVLGREVTEADVEHVTWRAAEAGREIGAPAYVDAVRVVHQTGRKVARFFQAYDMLLSPVLLQPPVPLGFLNTHSADVRAYVKNLYRFFGFTNLFNATGQPAMSVPLYWTPEGLPVGLQFAGRFGDEALLLRLAGQLEQARPWKDRHPGDLPG</sequence>
<evidence type="ECO:0000313" key="3">
    <source>
        <dbReference type="EMBL" id="MCJ8502954.1"/>
    </source>
</evidence>
<dbReference type="GO" id="GO:0003824">
    <property type="term" value="F:catalytic activity"/>
    <property type="evidence" value="ECO:0007669"/>
    <property type="project" value="InterPro"/>
</dbReference>
<dbReference type="PANTHER" id="PTHR11895">
    <property type="entry name" value="TRANSAMIDASE"/>
    <property type="match status" value="1"/>
</dbReference>
<proteinExistence type="inferred from homology"/>
<dbReference type="PANTHER" id="PTHR11895:SF7">
    <property type="entry name" value="GLUTAMYL-TRNA(GLN) AMIDOTRANSFERASE SUBUNIT A, MITOCHONDRIAL"/>
    <property type="match status" value="1"/>
</dbReference>
<evidence type="ECO:0000256" key="1">
    <source>
        <dbReference type="ARBA" id="ARBA00009199"/>
    </source>
</evidence>
<dbReference type="RefSeq" id="WP_246914565.1">
    <property type="nucleotide sequence ID" value="NZ_JALJRB010000037.1"/>
</dbReference>
<dbReference type="InterPro" id="IPR036928">
    <property type="entry name" value="AS_sf"/>
</dbReference>
<dbReference type="InterPro" id="IPR000120">
    <property type="entry name" value="Amidase"/>
</dbReference>
<keyword evidence="4" id="KW-1185">Reference proteome</keyword>
<feature type="domain" description="Amidase" evidence="2">
    <location>
        <begin position="28"/>
        <end position="456"/>
    </location>
</feature>
<protein>
    <submittedName>
        <fullName evidence="3">Amidase</fullName>
    </submittedName>
</protein>
<comment type="similarity">
    <text evidence="1">Belongs to the amidase family.</text>
</comment>
<dbReference type="EMBL" id="JALJRB010000037">
    <property type="protein sequence ID" value="MCJ8502954.1"/>
    <property type="molecule type" value="Genomic_DNA"/>
</dbReference>
<evidence type="ECO:0000313" key="4">
    <source>
        <dbReference type="Proteomes" id="UP001165427"/>
    </source>
</evidence>
<dbReference type="Pfam" id="PF01425">
    <property type="entry name" value="Amidase"/>
    <property type="match status" value="1"/>
</dbReference>
<dbReference type="InterPro" id="IPR023631">
    <property type="entry name" value="Amidase_dom"/>
</dbReference>
<dbReference type="SUPFAM" id="SSF75304">
    <property type="entry name" value="Amidase signature (AS) enzymes"/>
    <property type="match status" value="1"/>
</dbReference>
<gene>
    <name evidence="3" type="ORF">MRX98_20430</name>
</gene>